<name>A0AAD3N4W1_LATJO</name>
<dbReference type="Proteomes" id="UP001279410">
    <property type="component" value="Unassembled WGS sequence"/>
</dbReference>
<protein>
    <submittedName>
        <fullName evidence="3">PiggyBac transposable element-derived protein 4-like protein</fullName>
    </submittedName>
</protein>
<dbReference type="EMBL" id="BRZM01000079">
    <property type="protein sequence ID" value="GLD65347.1"/>
    <property type="molecule type" value="Genomic_DNA"/>
</dbReference>
<dbReference type="AlphaFoldDB" id="A0AAD3N4W1"/>
<reference evidence="3" key="1">
    <citation type="submission" date="2022-08" db="EMBL/GenBank/DDBJ databases">
        <title>Genome sequencing of akame (Lates japonicus).</title>
        <authorList>
            <person name="Hashiguchi Y."/>
            <person name="Takahashi H."/>
        </authorList>
    </citation>
    <scope>NUCLEOTIDE SEQUENCE</scope>
    <source>
        <strain evidence="3">Kochi</strain>
    </source>
</reference>
<accession>A0AAD3N4W1</accession>
<dbReference type="InterPro" id="IPR029526">
    <property type="entry name" value="PGBD"/>
</dbReference>
<dbReference type="PANTHER" id="PTHR46599">
    <property type="entry name" value="PIGGYBAC TRANSPOSABLE ELEMENT-DERIVED PROTEIN 4"/>
    <property type="match status" value="1"/>
</dbReference>
<feature type="region of interest" description="Disordered" evidence="1">
    <location>
        <begin position="169"/>
        <end position="189"/>
    </location>
</feature>
<evidence type="ECO:0000313" key="3">
    <source>
        <dbReference type="EMBL" id="GLD65347.1"/>
    </source>
</evidence>
<comment type="caution">
    <text evidence="3">The sequence shown here is derived from an EMBL/GenBank/DDBJ whole genome shotgun (WGS) entry which is preliminary data.</text>
</comment>
<proteinExistence type="predicted"/>
<evidence type="ECO:0000259" key="2">
    <source>
        <dbReference type="Pfam" id="PF13843"/>
    </source>
</evidence>
<sequence>MRDPDQDVENGKKKGTPEHNCLFRLKPLLVSIQDACKAHYHPQQNLVIDEQMVATKAHTGMTQYMKAKPTKWGFKFFVLADSSNGYTVDFTVYTGKTPFPSGVGLTYNSVMSLIKPAYLGSGFYVYMDNFYTSPKLFRDLYNFNVGACGTYRENRKECPHICQCPDKKSPKRLRQVDPPRPTHQVDGYT</sequence>
<evidence type="ECO:0000256" key="1">
    <source>
        <dbReference type="SAM" id="MobiDB-lite"/>
    </source>
</evidence>
<dbReference type="PANTHER" id="PTHR46599:SF3">
    <property type="entry name" value="PIGGYBAC TRANSPOSABLE ELEMENT-DERIVED PROTEIN 4"/>
    <property type="match status" value="1"/>
</dbReference>
<keyword evidence="4" id="KW-1185">Reference proteome</keyword>
<feature type="domain" description="PiggyBac transposable element-derived protein" evidence="2">
    <location>
        <begin position="18"/>
        <end position="161"/>
    </location>
</feature>
<organism evidence="3 4">
    <name type="scientific">Lates japonicus</name>
    <name type="common">Japanese lates</name>
    <dbReference type="NCBI Taxonomy" id="270547"/>
    <lineage>
        <taxon>Eukaryota</taxon>
        <taxon>Metazoa</taxon>
        <taxon>Chordata</taxon>
        <taxon>Craniata</taxon>
        <taxon>Vertebrata</taxon>
        <taxon>Euteleostomi</taxon>
        <taxon>Actinopterygii</taxon>
        <taxon>Neopterygii</taxon>
        <taxon>Teleostei</taxon>
        <taxon>Neoteleostei</taxon>
        <taxon>Acanthomorphata</taxon>
        <taxon>Carangaria</taxon>
        <taxon>Carangaria incertae sedis</taxon>
        <taxon>Centropomidae</taxon>
        <taxon>Lates</taxon>
    </lineage>
</organism>
<dbReference type="Pfam" id="PF13843">
    <property type="entry name" value="DDE_Tnp_1_7"/>
    <property type="match status" value="1"/>
</dbReference>
<evidence type="ECO:0000313" key="4">
    <source>
        <dbReference type="Proteomes" id="UP001279410"/>
    </source>
</evidence>
<gene>
    <name evidence="3" type="ORF">AKAME5_001682200</name>
</gene>